<proteinExistence type="predicted"/>
<sequence>MQAARRDAQLCLPLHHHWDNISSLQPSKYLPSPIDCYLIPRTVNDGIIFPNWPADKINSLNTSLVQFARYLVNNFFLTLVAAKIPQPSSALSHSQTPAANDTPQRIANSRQTWLVRDHHRCVVSRRFDCDEGERRYQRDRDNVKDDDGKPLLPECDNVVLLEVAHRIPHSLMPSTSSGKYRHQANNTKNPHDVSPRNIDRPLNALTLIHDHHILFANFEIAFEPVDDTEPHTYTVDFWDHNGLIRFSLPATVRFDLTPDRSVDPPSSQLMRIHSTIGRILHRSGVGDYIE</sequence>
<feature type="region of interest" description="Disordered" evidence="1">
    <location>
        <begin position="172"/>
        <end position="197"/>
    </location>
</feature>
<dbReference type="OrthoDB" id="2104739at2759"/>
<protein>
    <recommendedName>
        <fullName evidence="2">HNH nuclease domain-containing protein</fullName>
    </recommendedName>
</protein>
<dbReference type="InterPro" id="IPR003615">
    <property type="entry name" value="HNH_nuc"/>
</dbReference>
<dbReference type="Pfam" id="PF13391">
    <property type="entry name" value="HNH_2"/>
    <property type="match status" value="1"/>
</dbReference>
<dbReference type="EMBL" id="KZ825846">
    <property type="protein sequence ID" value="PYH95911.1"/>
    <property type="molecule type" value="Genomic_DNA"/>
</dbReference>
<dbReference type="VEuPathDB" id="FungiDB:BO71DRAFT_439963"/>
<reference evidence="3 4" key="1">
    <citation type="submission" date="2018-02" db="EMBL/GenBank/DDBJ databases">
        <title>The genomes of Aspergillus section Nigri reveals drivers in fungal speciation.</title>
        <authorList>
            <consortium name="DOE Joint Genome Institute"/>
            <person name="Vesth T.C."/>
            <person name="Nybo J."/>
            <person name="Theobald S."/>
            <person name="Brandl J."/>
            <person name="Frisvad J.C."/>
            <person name="Nielsen K.F."/>
            <person name="Lyhne E.K."/>
            <person name="Kogle M.E."/>
            <person name="Kuo A."/>
            <person name="Riley R."/>
            <person name="Clum A."/>
            <person name="Nolan M."/>
            <person name="Lipzen A."/>
            <person name="Salamov A."/>
            <person name="Henrissat B."/>
            <person name="Wiebenga A."/>
            <person name="De vries R.P."/>
            <person name="Grigoriev I.V."/>
            <person name="Mortensen U.H."/>
            <person name="Andersen M.R."/>
            <person name="Baker S.E."/>
        </authorList>
    </citation>
    <scope>NUCLEOTIDE SEQUENCE [LARGE SCALE GENOMIC DNA]</scope>
    <source>
        <strain evidence="3 4">CBS 707.79</strain>
    </source>
</reference>
<organism evidence="3 4">
    <name type="scientific">Aspergillus ellipticus CBS 707.79</name>
    <dbReference type="NCBI Taxonomy" id="1448320"/>
    <lineage>
        <taxon>Eukaryota</taxon>
        <taxon>Fungi</taxon>
        <taxon>Dikarya</taxon>
        <taxon>Ascomycota</taxon>
        <taxon>Pezizomycotina</taxon>
        <taxon>Eurotiomycetes</taxon>
        <taxon>Eurotiomycetidae</taxon>
        <taxon>Eurotiales</taxon>
        <taxon>Aspergillaceae</taxon>
        <taxon>Aspergillus</taxon>
        <taxon>Aspergillus subgen. Circumdati</taxon>
    </lineage>
</organism>
<feature type="compositionally biased region" description="Polar residues" evidence="1">
    <location>
        <begin position="172"/>
        <end position="188"/>
    </location>
</feature>
<evidence type="ECO:0000256" key="1">
    <source>
        <dbReference type="SAM" id="MobiDB-lite"/>
    </source>
</evidence>
<evidence type="ECO:0000313" key="3">
    <source>
        <dbReference type="EMBL" id="PYH95911.1"/>
    </source>
</evidence>
<dbReference type="AlphaFoldDB" id="A0A319DF22"/>
<accession>A0A319DF22</accession>
<keyword evidence="4" id="KW-1185">Reference proteome</keyword>
<evidence type="ECO:0000313" key="4">
    <source>
        <dbReference type="Proteomes" id="UP000247810"/>
    </source>
</evidence>
<dbReference type="STRING" id="1448320.A0A319DF22"/>
<name>A0A319DF22_9EURO</name>
<dbReference type="Proteomes" id="UP000247810">
    <property type="component" value="Unassembled WGS sequence"/>
</dbReference>
<evidence type="ECO:0000259" key="2">
    <source>
        <dbReference type="Pfam" id="PF13391"/>
    </source>
</evidence>
<gene>
    <name evidence="3" type="ORF">BO71DRAFT_439963</name>
</gene>
<feature type="domain" description="HNH nuclease" evidence="2">
    <location>
        <begin position="159"/>
        <end position="223"/>
    </location>
</feature>